<dbReference type="PANTHER" id="PTHR46658">
    <property type="entry name" value="CYS OR MET METABOLISM PYRIDOXAL-PHOSPHATE-DEPENDENT ENZYME"/>
    <property type="match status" value="1"/>
</dbReference>
<dbReference type="RefSeq" id="WP_151617679.1">
    <property type="nucleotide sequence ID" value="NZ_WBXO01000001.1"/>
</dbReference>
<dbReference type="InterPro" id="IPR015421">
    <property type="entry name" value="PyrdxlP-dep_Trfase_major"/>
</dbReference>
<dbReference type="InterPro" id="IPR009651">
    <property type="entry name" value="Met_g_lyase_put"/>
</dbReference>
<dbReference type="SUPFAM" id="SSF53383">
    <property type="entry name" value="PLP-dependent transferases"/>
    <property type="match status" value="1"/>
</dbReference>
<reference evidence="1 2" key="1">
    <citation type="submission" date="2019-10" db="EMBL/GenBank/DDBJ databases">
        <title>Whole-genome sequence of the extremophile Heliorestis acidaminivorans DSM 24790.</title>
        <authorList>
            <person name="Kyndt J.A."/>
            <person name="Meyer T.E."/>
        </authorList>
    </citation>
    <scope>NUCLEOTIDE SEQUENCE [LARGE SCALE GENOMIC DNA]</scope>
    <source>
        <strain evidence="1 2">DSM 24790</strain>
    </source>
</reference>
<name>A0A6I0F3Z0_9FIRM</name>
<dbReference type="AlphaFoldDB" id="A0A6I0F3Z0"/>
<dbReference type="Pfam" id="PF06838">
    <property type="entry name" value="Met_gamma_lyase"/>
    <property type="match status" value="1"/>
</dbReference>
<dbReference type="EMBL" id="WBXO01000001">
    <property type="protein sequence ID" value="KAB2954233.1"/>
    <property type="molecule type" value="Genomic_DNA"/>
</dbReference>
<proteinExistence type="predicted"/>
<organism evidence="1 2">
    <name type="scientific">Heliorestis acidaminivorans</name>
    <dbReference type="NCBI Taxonomy" id="553427"/>
    <lineage>
        <taxon>Bacteria</taxon>
        <taxon>Bacillati</taxon>
        <taxon>Bacillota</taxon>
        <taxon>Clostridia</taxon>
        <taxon>Eubacteriales</taxon>
        <taxon>Heliobacteriaceae</taxon>
        <taxon>Heliorestis</taxon>
    </lineage>
</organism>
<dbReference type="Proteomes" id="UP000468766">
    <property type="component" value="Unassembled WGS sequence"/>
</dbReference>
<dbReference type="Gene3D" id="3.40.640.10">
    <property type="entry name" value="Type I PLP-dependent aspartate aminotransferase-like (Major domain)"/>
    <property type="match status" value="1"/>
</dbReference>
<protein>
    <recommendedName>
        <fullName evidence="3">Methionine gamma-lyase family protein</fullName>
    </recommendedName>
</protein>
<comment type="caution">
    <text evidence="1">The sequence shown here is derived from an EMBL/GenBank/DDBJ whole genome shotgun (WGS) entry which is preliminary data.</text>
</comment>
<dbReference type="PANTHER" id="PTHR46658:SF1">
    <property type="entry name" value="CYS OR MET METABOLISM PYRIDOXAL-PHOSPHATE-DEPENDENT ENZYME"/>
    <property type="match status" value="1"/>
</dbReference>
<accession>A0A6I0F3Z0</accession>
<dbReference type="InterPro" id="IPR015424">
    <property type="entry name" value="PyrdxlP-dep_Trfase"/>
</dbReference>
<sequence length="431" mass="46026">MTTTANQLFKDLVQKGRLSSTIAEVASLTAIDVAPVIEELSGLRDYHQLRMLESFQESRVSDYHLGVSTGYGYGDSARDTLDQVMAQALFAESALVREQFVSGTHAIAAALYGLLRPGDEVISATGLPYDTLREVIGIDQASGSLQDFGITYRQVDLKPDGSIDLPTLLEQVSPRTKLVMFQRSRGYSLRPSLSVAEIGQACQTLNQRHPHVLTFVDNCYGELVEKLEPTALGAHLIAGSLIKNLGGGLAPTGGYVAGKAELVEKAAGRLTAPGIGAHVGSSPGGRRLYFQGLFMAPQVVYEALAGAIFAARLFERLGFAVTPRYDEHRSDIIQAITIGTAEGVVAFCQGLQQACPVDGFVLPEPNAMPGYADPVIMAGGTFIQGATSELSADAPIREPYAVYFQGGLSQTFVRLGAVIAAQKLYDRALLP</sequence>
<keyword evidence="2" id="KW-1185">Reference proteome</keyword>
<evidence type="ECO:0000313" key="1">
    <source>
        <dbReference type="EMBL" id="KAB2954233.1"/>
    </source>
</evidence>
<dbReference type="Gene3D" id="3.90.1150.60">
    <property type="entry name" value="Methioning gamme-lyase, C-terminal domain"/>
    <property type="match status" value="1"/>
</dbReference>
<gene>
    <name evidence="1" type="ORF">F9B85_00610</name>
</gene>
<evidence type="ECO:0000313" key="2">
    <source>
        <dbReference type="Proteomes" id="UP000468766"/>
    </source>
</evidence>
<dbReference type="OrthoDB" id="9764766at2"/>
<evidence type="ECO:0008006" key="3">
    <source>
        <dbReference type="Google" id="ProtNLM"/>
    </source>
</evidence>